<dbReference type="Gene3D" id="1.10.443.10">
    <property type="entry name" value="Intergrase catalytic core"/>
    <property type="match status" value="1"/>
</dbReference>
<dbReference type="EMBL" id="MIJY01000034">
    <property type="protein sequence ID" value="OEG12350.1"/>
    <property type="molecule type" value="Genomic_DNA"/>
</dbReference>
<dbReference type="GO" id="GO:0015074">
    <property type="term" value="P:DNA integration"/>
    <property type="evidence" value="ECO:0007669"/>
    <property type="project" value="InterPro"/>
</dbReference>
<dbReference type="PROSITE" id="PS51898">
    <property type="entry name" value="TYR_RECOMBINASE"/>
    <property type="match status" value="1"/>
</dbReference>
<reference evidence="4" key="1">
    <citation type="submission" date="2016-09" db="EMBL/GenBank/DDBJ databases">
        <authorList>
            <person name="Gulvik C.A."/>
        </authorList>
    </citation>
    <scope>NUCLEOTIDE SEQUENCE [LARGE SCALE GENOMIC DNA]</scope>
    <source>
        <strain evidence="4">LMG 8895</strain>
    </source>
</reference>
<evidence type="ECO:0000313" key="4">
    <source>
        <dbReference type="Proteomes" id="UP000095094"/>
    </source>
</evidence>
<evidence type="ECO:0000256" key="1">
    <source>
        <dbReference type="ARBA" id="ARBA00023172"/>
    </source>
</evidence>
<dbReference type="Pfam" id="PF00589">
    <property type="entry name" value="Phage_integrase"/>
    <property type="match status" value="1"/>
</dbReference>
<gene>
    <name evidence="3" type="ORF">BCR25_07370</name>
</gene>
<dbReference type="PANTHER" id="PTHR30349:SF64">
    <property type="entry name" value="PROPHAGE INTEGRASE INTD-RELATED"/>
    <property type="match status" value="1"/>
</dbReference>
<comment type="caution">
    <text evidence="3">The sequence shown here is derived from an EMBL/GenBank/DDBJ whole genome shotgun (WGS) entry which is preliminary data.</text>
</comment>
<evidence type="ECO:0000259" key="2">
    <source>
        <dbReference type="PROSITE" id="PS51898"/>
    </source>
</evidence>
<dbReference type="InterPro" id="IPR050090">
    <property type="entry name" value="Tyrosine_recombinase_XerCD"/>
</dbReference>
<dbReference type="CDD" id="cd01189">
    <property type="entry name" value="INT_ICEBs1_C_like"/>
    <property type="match status" value="1"/>
</dbReference>
<sequence length="222" mass="25550">MTATELKEFFKGFEEQSKLKKGSDSRVVQYKALFSLLAMTGIRIGEALALNWSDIDFNKKTLTINKIQVELKRKVNVSTPKTADSTRVLPISSDYLLELLKEWKVAQKKTEEKFNRVGSEYSGVVFYNIAQERRYINSTINYKLEVLCESMGREKFTAHAFRHTFITLLTEYETTKNKLSKYVGHVKKDKSMTDNYTHTSPNYIIEIANKADEIIVPLIKVG</sequence>
<dbReference type="AlphaFoldDB" id="A0A1E5GJC6"/>
<dbReference type="InterPro" id="IPR002104">
    <property type="entry name" value="Integrase_catalytic"/>
</dbReference>
<dbReference type="RefSeq" id="WP_069664052.1">
    <property type="nucleotide sequence ID" value="NZ_JBHUJJ010000001.1"/>
</dbReference>
<dbReference type="GO" id="GO:0006310">
    <property type="term" value="P:DNA recombination"/>
    <property type="evidence" value="ECO:0007669"/>
    <property type="project" value="UniProtKB-KW"/>
</dbReference>
<dbReference type="SUPFAM" id="SSF56349">
    <property type="entry name" value="DNA breaking-rejoining enzymes"/>
    <property type="match status" value="1"/>
</dbReference>
<dbReference type="InterPro" id="IPR011010">
    <property type="entry name" value="DNA_brk_join_enz"/>
</dbReference>
<feature type="domain" description="Tyr recombinase" evidence="2">
    <location>
        <begin position="1"/>
        <end position="209"/>
    </location>
</feature>
<proteinExistence type="predicted"/>
<dbReference type="InterPro" id="IPR013762">
    <property type="entry name" value="Integrase-like_cat_sf"/>
</dbReference>
<organism evidence="3 4">
    <name type="scientific">Enterococcus termitis</name>
    <dbReference type="NCBI Taxonomy" id="332950"/>
    <lineage>
        <taxon>Bacteria</taxon>
        <taxon>Bacillati</taxon>
        <taxon>Bacillota</taxon>
        <taxon>Bacilli</taxon>
        <taxon>Lactobacillales</taxon>
        <taxon>Enterococcaceae</taxon>
        <taxon>Enterococcus</taxon>
    </lineage>
</organism>
<keyword evidence="1" id="KW-0233">DNA recombination</keyword>
<keyword evidence="4" id="KW-1185">Reference proteome</keyword>
<name>A0A1E5GJC6_9ENTE</name>
<dbReference type="GO" id="GO:0003677">
    <property type="term" value="F:DNA binding"/>
    <property type="evidence" value="ECO:0007669"/>
    <property type="project" value="InterPro"/>
</dbReference>
<dbReference type="PANTHER" id="PTHR30349">
    <property type="entry name" value="PHAGE INTEGRASE-RELATED"/>
    <property type="match status" value="1"/>
</dbReference>
<dbReference type="Proteomes" id="UP000095094">
    <property type="component" value="Unassembled WGS sequence"/>
</dbReference>
<evidence type="ECO:0000313" key="3">
    <source>
        <dbReference type="EMBL" id="OEG12350.1"/>
    </source>
</evidence>
<accession>A0A1E5GJC6</accession>
<protein>
    <recommendedName>
        <fullName evidence="2">Tyr recombinase domain-containing protein</fullName>
    </recommendedName>
</protein>